<comment type="subcellular location">
    <subcellularLocation>
        <location evidence="1">Golgi apparatus</location>
    </subcellularLocation>
</comment>
<dbReference type="Pfam" id="PF04871">
    <property type="entry name" value="Uso1_p115_C"/>
    <property type="match status" value="1"/>
</dbReference>
<evidence type="ECO:0000259" key="6">
    <source>
        <dbReference type="Pfam" id="PF04871"/>
    </source>
</evidence>
<reference evidence="7" key="1">
    <citation type="journal article" date="2021" name="Nat. Commun.">
        <title>Genetic determinants of endophytism in the Arabidopsis root mycobiome.</title>
        <authorList>
            <person name="Mesny F."/>
            <person name="Miyauchi S."/>
            <person name="Thiergart T."/>
            <person name="Pickel B."/>
            <person name="Atanasova L."/>
            <person name="Karlsson M."/>
            <person name="Huettel B."/>
            <person name="Barry K.W."/>
            <person name="Haridas S."/>
            <person name="Chen C."/>
            <person name="Bauer D."/>
            <person name="Andreopoulos W."/>
            <person name="Pangilinan J."/>
            <person name="LaButti K."/>
            <person name="Riley R."/>
            <person name="Lipzen A."/>
            <person name="Clum A."/>
            <person name="Drula E."/>
            <person name="Henrissat B."/>
            <person name="Kohler A."/>
            <person name="Grigoriev I.V."/>
            <person name="Martin F.M."/>
            <person name="Hacquard S."/>
        </authorList>
    </citation>
    <scope>NUCLEOTIDE SEQUENCE</scope>
    <source>
        <strain evidence="7">MPI-CAGE-AT-0016</strain>
    </source>
</reference>
<dbReference type="PANTHER" id="PTHR10013">
    <property type="entry name" value="GENERAL VESICULAR TRANSPORT FACTOR P115"/>
    <property type="match status" value="1"/>
</dbReference>
<gene>
    <name evidence="7" type="ORF">B0T11DRAFT_333995</name>
</gene>
<evidence type="ECO:0000256" key="2">
    <source>
        <dbReference type="ARBA" id="ARBA00023034"/>
    </source>
</evidence>
<organism evidence="7 8">
    <name type="scientific">Plectosphaerella cucumerina</name>
    <dbReference type="NCBI Taxonomy" id="40658"/>
    <lineage>
        <taxon>Eukaryota</taxon>
        <taxon>Fungi</taxon>
        <taxon>Dikarya</taxon>
        <taxon>Ascomycota</taxon>
        <taxon>Pezizomycotina</taxon>
        <taxon>Sordariomycetes</taxon>
        <taxon>Hypocreomycetidae</taxon>
        <taxon>Glomerellales</taxon>
        <taxon>Plectosphaerellaceae</taxon>
        <taxon>Plectosphaerella</taxon>
    </lineage>
</organism>
<dbReference type="GO" id="GO:0012507">
    <property type="term" value="C:ER to Golgi transport vesicle membrane"/>
    <property type="evidence" value="ECO:0007669"/>
    <property type="project" value="TreeGrafter"/>
</dbReference>
<dbReference type="OrthoDB" id="198977at2759"/>
<proteinExistence type="predicted"/>
<feature type="compositionally biased region" description="Acidic residues" evidence="4">
    <location>
        <begin position="973"/>
        <end position="1012"/>
    </location>
</feature>
<keyword evidence="3" id="KW-0175">Coiled coil</keyword>
<sequence length="1027" mass="113608">MFSIAQTPAKQSVSETISVLSGRLSSATLLEDRRAAILGLRSFAKDYPATVASGALRSLIGSLTKDGEDVDTVKVVLETLLMLFNPNDDSPEASEEVVLWLADEFTQRQENITLLLDFLESPDFYPRLYALQLLIAILSSRTERTEECIFTAPLGVSRLVAILDDQREAIRNEAVTLLIYLTPSSMEVQKLVAFENAFDRIFGIIVSDGSLHDGSQTVEDCLILLANLLRRNTSNQSLFRESGGIKRLSQLLEQVLQATDEEEGAIASWAEAQRNRNIYAMLALVRLLLVDGAVGTHQNQNALWQYGLLYHALQLSFSRAAQTPIKAEALVTCADIIRGNPTLQESFAQLQVPAPLVSKQANLGQQSEKGENSTVYVIDGLLDTTLSLSALDAFDIRRAACDCLKAYLFRHADIRLHFLKRAIEGFQANADENSNVLTVLLRPTDQEFATNPYRVWFAAAIMFHLLFDQLDAKSLALTVTEGDAESGEEVVTSVQVVAANLVNALNGEQDSRVAVGYLTLLLGWLFEDMNAVNNFLEEGSNVQSLVLAVIRPTPANDIVQGLCAMLLGVVYEFSTKDSPLPRSTLQSILLSRMGRETYLDKLGKLRSHPFMRDFEVLPQKLHPLTGTLPDVFFDGTFVDFFKDNYSRISRAIDRDPGFEISVVSNGIQQGISRELLDSLRGQLEETTEALESARGAAANAQMQLEQEKGHHGRTRDQASKELREAQNAVEKLRRDHQTQLENLQQELATATEGHRRQLEQVRKASEVEVAKLRGEQSASDESHKRQLEYIKKTGEAELEKLRRSMAGAQKTHEKQIKQLNDTHQAELVKAKSGATLEADRQQRRAEAEAADLRATISRLEVDLMKTSKAKAHELESLRKELTLESDKKLKELGEDAKKVREEAVQSSARIASLEEELQTARDKALKATAAAKSVEEARQSTQSELDDLLMVFSDLEEKVAKYKARLVAHGEEVSEAEDDDDDDDDDDDEDDDEGDDEDESSGDGDSGDDNAEGVDGTAGPEAPASKS</sequence>
<dbReference type="InterPro" id="IPR006953">
    <property type="entry name" value="Vesicle_Uso1_P115_head"/>
</dbReference>
<dbReference type="InterPro" id="IPR016024">
    <property type="entry name" value="ARM-type_fold"/>
</dbReference>
<dbReference type="InterPro" id="IPR006955">
    <property type="entry name" value="Uso1_p115_C"/>
</dbReference>
<dbReference type="FunFam" id="1.25.10.10:FF:000296">
    <property type="entry name" value="Related to transport protein USO1"/>
    <property type="match status" value="1"/>
</dbReference>
<dbReference type="GO" id="GO:0000139">
    <property type="term" value="C:Golgi membrane"/>
    <property type="evidence" value="ECO:0007669"/>
    <property type="project" value="InterPro"/>
</dbReference>
<feature type="domain" description="Uso1/p115-like vesicle tethering protein C-terminal" evidence="6">
    <location>
        <begin position="870"/>
        <end position="989"/>
    </location>
</feature>
<evidence type="ECO:0000256" key="1">
    <source>
        <dbReference type="ARBA" id="ARBA00004555"/>
    </source>
</evidence>
<evidence type="ECO:0000256" key="4">
    <source>
        <dbReference type="SAM" id="MobiDB-lite"/>
    </source>
</evidence>
<dbReference type="Pfam" id="PF04869">
    <property type="entry name" value="Uso1_p115_head"/>
    <property type="match status" value="1"/>
</dbReference>
<evidence type="ECO:0000313" key="7">
    <source>
        <dbReference type="EMBL" id="KAH7347948.1"/>
    </source>
</evidence>
<evidence type="ECO:0000259" key="5">
    <source>
        <dbReference type="Pfam" id="PF04869"/>
    </source>
</evidence>
<comment type="caution">
    <text evidence="7">The sequence shown here is derived from an EMBL/GenBank/DDBJ whole genome shotgun (WGS) entry which is preliminary data.</text>
</comment>
<protein>
    <submittedName>
        <fullName evidence="7">P115 like vesicle tethering protein</fullName>
    </submittedName>
</protein>
<dbReference type="GO" id="GO:0005795">
    <property type="term" value="C:Golgi stack"/>
    <property type="evidence" value="ECO:0007669"/>
    <property type="project" value="TreeGrafter"/>
</dbReference>
<feature type="region of interest" description="Disordered" evidence="4">
    <location>
        <begin position="692"/>
        <end position="727"/>
    </location>
</feature>
<dbReference type="SUPFAM" id="SSF48371">
    <property type="entry name" value="ARM repeat"/>
    <property type="match status" value="1"/>
</dbReference>
<feature type="compositionally biased region" description="Basic and acidic residues" evidence="4">
    <location>
        <begin position="705"/>
        <end position="727"/>
    </location>
</feature>
<dbReference type="Gene3D" id="1.25.10.10">
    <property type="entry name" value="Leucine-rich Repeat Variant"/>
    <property type="match status" value="1"/>
</dbReference>
<dbReference type="AlphaFoldDB" id="A0A8K0T2P2"/>
<name>A0A8K0T2P2_9PEZI</name>
<dbReference type="GO" id="GO:0048280">
    <property type="term" value="P:vesicle fusion with Golgi apparatus"/>
    <property type="evidence" value="ECO:0007669"/>
    <property type="project" value="InterPro"/>
</dbReference>
<dbReference type="GO" id="GO:0048211">
    <property type="term" value="P:Golgi vesicle docking"/>
    <property type="evidence" value="ECO:0007669"/>
    <property type="project" value="TreeGrafter"/>
</dbReference>
<evidence type="ECO:0000256" key="3">
    <source>
        <dbReference type="ARBA" id="ARBA00023054"/>
    </source>
</evidence>
<dbReference type="GO" id="GO:0006886">
    <property type="term" value="P:intracellular protein transport"/>
    <property type="evidence" value="ECO:0007669"/>
    <property type="project" value="InterPro"/>
</dbReference>
<feature type="domain" description="Vesicle tethering protein Uso1/P115-like head" evidence="5">
    <location>
        <begin position="340"/>
        <end position="652"/>
    </location>
</feature>
<dbReference type="PANTHER" id="PTHR10013:SF0">
    <property type="entry name" value="GENERAL VESICULAR TRANSPORT FACTOR P115"/>
    <property type="match status" value="1"/>
</dbReference>
<dbReference type="EMBL" id="JAGPXD010000007">
    <property type="protein sequence ID" value="KAH7347948.1"/>
    <property type="molecule type" value="Genomic_DNA"/>
</dbReference>
<dbReference type="GO" id="GO:0005783">
    <property type="term" value="C:endoplasmic reticulum"/>
    <property type="evidence" value="ECO:0007669"/>
    <property type="project" value="TreeGrafter"/>
</dbReference>
<dbReference type="Proteomes" id="UP000813385">
    <property type="component" value="Unassembled WGS sequence"/>
</dbReference>
<dbReference type="GO" id="GO:0006888">
    <property type="term" value="P:endoplasmic reticulum to Golgi vesicle-mediated transport"/>
    <property type="evidence" value="ECO:0007669"/>
    <property type="project" value="TreeGrafter"/>
</dbReference>
<accession>A0A8K0T2P2</accession>
<keyword evidence="8" id="KW-1185">Reference proteome</keyword>
<keyword evidence="2" id="KW-0333">Golgi apparatus</keyword>
<feature type="region of interest" description="Disordered" evidence="4">
    <location>
        <begin position="967"/>
        <end position="1027"/>
    </location>
</feature>
<evidence type="ECO:0000313" key="8">
    <source>
        <dbReference type="Proteomes" id="UP000813385"/>
    </source>
</evidence>
<dbReference type="InterPro" id="IPR024095">
    <property type="entry name" value="Vesicle_P115"/>
</dbReference>
<dbReference type="InterPro" id="IPR011989">
    <property type="entry name" value="ARM-like"/>
</dbReference>